<dbReference type="GO" id="GO:0005929">
    <property type="term" value="C:cilium"/>
    <property type="evidence" value="ECO:0007669"/>
    <property type="project" value="TreeGrafter"/>
</dbReference>
<dbReference type="SUPFAM" id="SSF82171">
    <property type="entry name" value="DPP6 N-terminal domain-like"/>
    <property type="match status" value="1"/>
</dbReference>
<evidence type="ECO:0000256" key="9">
    <source>
        <dbReference type="ARBA" id="ARBA00023273"/>
    </source>
</evidence>
<feature type="domain" description="WDR19 first beta-propeller" evidence="13">
    <location>
        <begin position="19"/>
        <end position="354"/>
    </location>
</feature>
<dbReference type="GO" id="GO:0030991">
    <property type="term" value="C:intraciliary transport particle A"/>
    <property type="evidence" value="ECO:0007669"/>
    <property type="project" value="TreeGrafter"/>
</dbReference>
<gene>
    <name evidence="15" type="ORF">PMAYCL1PPCAC_13194</name>
</gene>
<dbReference type="Pfam" id="PF23145">
    <property type="entry name" value="Zf_2nd_IFT121"/>
    <property type="match status" value="1"/>
</dbReference>
<dbReference type="InterPro" id="IPR057855">
    <property type="entry name" value="Beta-prop_WDR19_1st"/>
</dbReference>
<keyword evidence="4" id="KW-0677">Repeat</keyword>
<dbReference type="InterPro" id="IPR056170">
    <property type="entry name" value="Znf_IFT121-like"/>
</dbReference>
<feature type="non-terminal residue" evidence="15">
    <location>
        <position position="1"/>
    </location>
</feature>
<keyword evidence="16" id="KW-1185">Reference proteome</keyword>
<comment type="caution">
    <text evidence="15">The sequence shown here is derived from an EMBL/GenBank/DDBJ whole genome shotgun (WGS) entry which is preliminary data.</text>
</comment>
<feature type="domain" description="WDR19 WD40 repeat" evidence="10">
    <location>
        <begin position="374"/>
        <end position="650"/>
    </location>
</feature>
<evidence type="ECO:0000256" key="1">
    <source>
        <dbReference type="ARBA" id="ARBA00004120"/>
    </source>
</evidence>
<dbReference type="SUPFAM" id="SSF101908">
    <property type="entry name" value="Putative isomerase YbhE"/>
    <property type="match status" value="1"/>
</dbReference>
<evidence type="ECO:0000256" key="6">
    <source>
        <dbReference type="ARBA" id="ARBA00022803"/>
    </source>
</evidence>
<dbReference type="Gene3D" id="2.130.10.10">
    <property type="entry name" value="YVTN repeat-like/Quinoprotein amine dehydrogenase"/>
    <property type="match status" value="1"/>
</dbReference>
<dbReference type="InterPro" id="IPR056168">
    <property type="entry name" value="TPR_IF140/IFT172/WDR19"/>
</dbReference>
<dbReference type="PANTHER" id="PTHR14920:SF0">
    <property type="entry name" value="WD REPEAT DOMAIN 19"/>
    <property type="match status" value="1"/>
</dbReference>
<evidence type="ECO:0000259" key="13">
    <source>
        <dbReference type="Pfam" id="PF23389"/>
    </source>
</evidence>
<evidence type="ECO:0000259" key="14">
    <source>
        <dbReference type="Pfam" id="PF24762"/>
    </source>
</evidence>
<feature type="domain" description="IFT121-like zinc finger" evidence="11">
    <location>
        <begin position="1302"/>
        <end position="1349"/>
    </location>
</feature>
<evidence type="ECO:0000259" key="10">
    <source>
        <dbReference type="Pfam" id="PF15911"/>
    </source>
</evidence>
<dbReference type="PANTHER" id="PTHR14920">
    <property type="entry name" value="OSMOTIC AVOIDANCE ABNORMAL PROTEIN 1/WD REPEAT MEMBRANE PROTEIN"/>
    <property type="match status" value="1"/>
</dbReference>
<evidence type="ECO:0000256" key="4">
    <source>
        <dbReference type="ARBA" id="ARBA00022737"/>
    </source>
</evidence>
<feature type="domain" description="IF140/IFT172/WDR19 TPR" evidence="14">
    <location>
        <begin position="864"/>
        <end position="1077"/>
    </location>
</feature>
<keyword evidence="3" id="KW-0853">WD repeat</keyword>
<keyword evidence="2" id="KW-0963">Cytoplasm</keyword>
<sequence length="1374" mass="155241">VSQILYSKREDYFGPGTCKFRWRPGGNMLAASGSNNILAIFDRKGEQIDCHHTTSPVIDFEWDHEGDIIAMLIEKSPILTLFDVATRGMEMIDVSTGPKEFPLCVAWSPVKQVLCVGNSNGNIVVYDHSNQKKNSILGKHQRKITHIFISVDDTIVCASEDSSISISNFDGETVHQFQCTSVPWLVQTFEMRLPRYDDPAAKSKQTEMHLSAILGTKHLMLVNLSKEALHGQDMPTVNLAFQEQYGEIVTYNWYDNGRLIVGFRSGQWVSISARESEIGSELHTEKAFSTYLSDITVNQALGRIICCGDNQIRIYDLSTYQIQEIIGVLESEKELVQCEISPDTRMCAVASQGGFVGVYLVAVTQLGTAYKDTVAVLTAIDEITVMKEVDKRSAITVPTVVEPSVIGVGPRHVGVGVNNTVWFYDYANRTSQAVSHYEYLSTVLDVRVNGSYAAVIMDGRLRLQTILEDDHLDAEGLVRSANFPEPERHAKLVDAALTDDFLIFATDTNYVVYFALTEWQVVSEYRHPQGIRKIVVEPDGVRLILFDAKMDTFVYSPVDDSLLKLPAIGATIQYKGALWETFTIDRDTFIVYDSNEIYVFLLSRDEIGGEGIVHVGKTKLDYGHTPLMLSKGIVNCLTASGRTSTILLQSNMTDNVFERKKPEEFVAMLKQAISLKRWTYAYRLCEFAKQEEMWRDLGKALLRNNEVAMARRVFGLIEDVGMVWSLEDIETMEERALRSGHLAVLLGDIEAAERLFLTSSQPIEALNMRRDLLHWPRALSLAQQLKPDEIPHISKEYAQQLEYNGQYAEALRHYEEGELRGADDEAEEILEHNEICRSGIARMAIRTGDVRRGFDLARQLDGRVVKRDCAIILEELRQYSDAAVLFEQGRYYDRAAAVCLKAKNWVKVAELLPNVRSPKIHSQYGKVMEADQKYKQAAIAYKNARDYDNLVRMLLHHLNMPEEAVAIVRESRSAEGAKLVANFFLELGDHSSAIKFLVMSQCYADAYYHAEQHMKMGEYAEALGTNGTTEQYAQIADYYLSQGNMVEAGRYYLYASNHQLALNLLLSEENGENSTAISLAIDACVMSRDQGLRKQLMTFLMGEDDGRPKDPRFIFKMFVAFGQTREAARTAVLIARDEQERGSSRIAHKMLHGMYKELHVKGMRVPKDMDDLLMYIHSYLITKRLIQRNEMKYAARMLLRTAANISLFPKHATTILTSTVVICVKAELPHTALKHAKTLMSPDHRPKIDQRYAKKIEQLVRKGPPTSFATAAEAEPSSPCPFCSKQVVNSTLICEHCKSRLPYCIVTGRHVLSDDFAVCPHCDFPCIKTEIIKDMKSSNYTCPMCEESVEMDQLTPIAFKTYMEREEQREIISL</sequence>
<keyword evidence="6" id="KW-0802">TPR repeat</keyword>
<dbReference type="Gene3D" id="1.25.40.470">
    <property type="match status" value="2"/>
</dbReference>
<evidence type="ECO:0000256" key="2">
    <source>
        <dbReference type="ARBA" id="ARBA00022490"/>
    </source>
</evidence>
<accession>A0AAN4ZN91</accession>
<keyword evidence="5" id="KW-0970">Cilium biogenesis/degradation</keyword>
<dbReference type="Pfam" id="PF24762">
    <property type="entry name" value="TPR_IF140-IFT172"/>
    <property type="match status" value="1"/>
</dbReference>
<dbReference type="EMBL" id="BTRK01000003">
    <property type="protein sequence ID" value="GMR42999.1"/>
    <property type="molecule type" value="Genomic_DNA"/>
</dbReference>
<feature type="domain" description="IFT80/172/WDR35 TPR" evidence="12">
    <location>
        <begin position="693"/>
        <end position="786"/>
    </location>
</feature>
<reference evidence="16" key="1">
    <citation type="submission" date="2022-10" db="EMBL/GenBank/DDBJ databases">
        <title>Genome assembly of Pristionchus species.</title>
        <authorList>
            <person name="Yoshida K."/>
            <person name="Sommer R.J."/>
        </authorList>
    </citation>
    <scope>NUCLEOTIDE SEQUENCE [LARGE SCALE GENOMIC DNA]</scope>
    <source>
        <strain evidence="16">RS5460</strain>
    </source>
</reference>
<dbReference type="InterPro" id="IPR056157">
    <property type="entry name" value="TPR_IFT80_172_dom"/>
</dbReference>
<organism evidence="15 16">
    <name type="scientific">Pristionchus mayeri</name>
    <dbReference type="NCBI Taxonomy" id="1317129"/>
    <lineage>
        <taxon>Eukaryota</taxon>
        <taxon>Metazoa</taxon>
        <taxon>Ecdysozoa</taxon>
        <taxon>Nematoda</taxon>
        <taxon>Chromadorea</taxon>
        <taxon>Rhabditida</taxon>
        <taxon>Rhabditina</taxon>
        <taxon>Diplogasteromorpha</taxon>
        <taxon>Diplogasteroidea</taxon>
        <taxon>Neodiplogasteridae</taxon>
        <taxon>Pristionchus</taxon>
    </lineage>
</organism>
<dbReference type="FunFam" id="1.25.40.470:FF:000009">
    <property type="entry name" value="WD repeat-containing protein 19 isoform X1"/>
    <property type="match status" value="1"/>
</dbReference>
<dbReference type="InterPro" id="IPR015943">
    <property type="entry name" value="WD40/YVTN_repeat-like_dom_sf"/>
</dbReference>
<evidence type="ECO:0000256" key="7">
    <source>
        <dbReference type="ARBA" id="ARBA00023069"/>
    </source>
</evidence>
<dbReference type="InterPro" id="IPR039468">
    <property type="entry name" value="WDR19_WD40_rpt"/>
</dbReference>
<protein>
    <submittedName>
        <fullName evidence="15">Uncharacterized protein</fullName>
    </submittedName>
</protein>
<comment type="subcellular location">
    <subcellularLocation>
        <location evidence="1">Cytoplasm</location>
        <location evidence="1">Cytoskeleton</location>
        <location evidence="1">Cilium basal body</location>
    </subcellularLocation>
</comment>
<evidence type="ECO:0000313" key="16">
    <source>
        <dbReference type="Proteomes" id="UP001328107"/>
    </source>
</evidence>
<evidence type="ECO:0000256" key="3">
    <source>
        <dbReference type="ARBA" id="ARBA00022574"/>
    </source>
</evidence>
<dbReference type="Pfam" id="PF15911">
    <property type="entry name" value="Beta-prop_WDR19_2nd"/>
    <property type="match status" value="1"/>
</dbReference>
<evidence type="ECO:0000256" key="5">
    <source>
        <dbReference type="ARBA" id="ARBA00022794"/>
    </source>
</evidence>
<evidence type="ECO:0000259" key="12">
    <source>
        <dbReference type="Pfam" id="PF23387"/>
    </source>
</evidence>
<keyword evidence="7" id="KW-0969">Cilium</keyword>
<dbReference type="Pfam" id="PF23387">
    <property type="entry name" value="TPR_IFT80_172"/>
    <property type="match status" value="1"/>
</dbReference>
<dbReference type="GO" id="GO:0035721">
    <property type="term" value="P:intraciliary retrograde transport"/>
    <property type="evidence" value="ECO:0007669"/>
    <property type="project" value="InterPro"/>
</dbReference>
<name>A0AAN4ZN91_9BILA</name>
<dbReference type="Proteomes" id="UP001328107">
    <property type="component" value="Unassembled WGS sequence"/>
</dbReference>
<dbReference type="InterPro" id="IPR040379">
    <property type="entry name" value="WDR19/dyf-2"/>
</dbReference>
<evidence type="ECO:0000256" key="8">
    <source>
        <dbReference type="ARBA" id="ARBA00023212"/>
    </source>
</evidence>
<evidence type="ECO:0000313" key="15">
    <source>
        <dbReference type="EMBL" id="GMR42999.1"/>
    </source>
</evidence>
<keyword evidence="9" id="KW-0966">Cell projection</keyword>
<dbReference type="Pfam" id="PF23389">
    <property type="entry name" value="Beta-prop_WDR19_1st"/>
    <property type="match status" value="1"/>
</dbReference>
<evidence type="ECO:0000259" key="11">
    <source>
        <dbReference type="Pfam" id="PF23145"/>
    </source>
</evidence>
<dbReference type="InterPro" id="IPR001680">
    <property type="entry name" value="WD40_rpt"/>
</dbReference>
<proteinExistence type="predicted"/>
<dbReference type="GO" id="GO:0008104">
    <property type="term" value="P:intracellular protein localization"/>
    <property type="evidence" value="ECO:0007669"/>
    <property type="project" value="UniProtKB-ARBA"/>
</dbReference>
<dbReference type="GO" id="GO:0060271">
    <property type="term" value="P:cilium assembly"/>
    <property type="evidence" value="ECO:0007669"/>
    <property type="project" value="TreeGrafter"/>
</dbReference>
<dbReference type="SMART" id="SM00320">
    <property type="entry name" value="WD40"/>
    <property type="match status" value="5"/>
</dbReference>
<dbReference type="FunFam" id="2.130.10.10:FF:000242">
    <property type="entry name" value="WD repeat domain 19, isoform CRA_a"/>
    <property type="match status" value="1"/>
</dbReference>
<keyword evidence="8" id="KW-0206">Cytoskeleton</keyword>